<protein>
    <recommendedName>
        <fullName evidence="3">DNA topoisomerase</fullName>
        <ecNumber evidence="3">5.6.2.1</ecNumber>
    </recommendedName>
</protein>
<keyword evidence="6 9" id="KW-0413">Isomerase</keyword>
<evidence type="ECO:0000259" key="7">
    <source>
        <dbReference type="Pfam" id="PF01028"/>
    </source>
</evidence>
<dbReference type="InterPro" id="IPR014711">
    <property type="entry name" value="TopoI_cat_a-hlx-sub_euk"/>
</dbReference>
<comment type="catalytic activity">
    <reaction evidence="1">
        <text>ATP-independent breakage of single-stranded DNA, followed by passage and rejoining.</text>
        <dbReference type="EC" id="5.6.2.1"/>
    </reaction>
</comment>
<dbReference type="AlphaFoldDB" id="A0A3N7JV80"/>
<organism evidence="9 10">
    <name type="scientific">Piscinibacter terrae</name>
    <dbReference type="NCBI Taxonomy" id="2496871"/>
    <lineage>
        <taxon>Bacteria</taxon>
        <taxon>Pseudomonadati</taxon>
        <taxon>Pseudomonadota</taxon>
        <taxon>Betaproteobacteria</taxon>
        <taxon>Burkholderiales</taxon>
        <taxon>Sphaerotilaceae</taxon>
        <taxon>Piscinibacter</taxon>
    </lineage>
</organism>
<feature type="domain" description="DNA topoisomerase I catalytic core eukaryotic-type" evidence="7">
    <location>
        <begin position="92"/>
        <end position="292"/>
    </location>
</feature>
<dbReference type="Proteomes" id="UP000267464">
    <property type="component" value="Unassembled WGS sequence"/>
</dbReference>
<evidence type="ECO:0000259" key="8">
    <source>
        <dbReference type="Pfam" id="PF21338"/>
    </source>
</evidence>
<feature type="domain" description="DNA topoisomerase IB N-terminal" evidence="8">
    <location>
        <begin position="32"/>
        <end position="79"/>
    </location>
</feature>
<dbReference type="Gene3D" id="1.10.132.120">
    <property type="match status" value="1"/>
</dbReference>
<proteinExistence type="inferred from homology"/>
<dbReference type="GO" id="GO:0006265">
    <property type="term" value="P:DNA topological change"/>
    <property type="evidence" value="ECO:0007669"/>
    <property type="project" value="InterPro"/>
</dbReference>
<keyword evidence="4" id="KW-0799">Topoisomerase</keyword>
<gene>
    <name evidence="9" type="ORF">DZC73_21220</name>
</gene>
<name>A0A3N7JV80_9BURK</name>
<dbReference type="PROSITE" id="PS52038">
    <property type="entry name" value="TOPO_IB_2"/>
    <property type="match status" value="1"/>
</dbReference>
<keyword evidence="5" id="KW-0238">DNA-binding</keyword>
<keyword evidence="10" id="KW-1185">Reference proteome</keyword>
<evidence type="ECO:0000256" key="4">
    <source>
        <dbReference type="ARBA" id="ARBA00023029"/>
    </source>
</evidence>
<comment type="caution">
    <text evidence="9">The sequence shown here is derived from an EMBL/GenBank/DDBJ whole genome shotgun (WGS) entry which is preliminary data.</text>
</comment>
<reference evidence="9 10" key="2">
    <citation type="submission" date="2018-12" db="EMBL/GenBank/DDBJ databases">
        <title>Rhizobacter gummiphilus sp. nov., a rubber-degrading bacterium isolated from the soil of a botanical garden in Japan.</title>
        <authorList>
            <person name="Shunsuke S.S."/>
        </authorList>
    </citation>
    <scope>NUCLEOTIDE SEQUENCE [LARGE SCALE GENOMIC DNA]</scope>
    <source>
        <strain evidence="9 10">S-16</strain>
    </source>
</reference>
<dbReference type="Pfam" id="PF01028">
    <property type="entry name" value="Topoisom_I"/>
    <property type="match status" value="1"/>
</dbReference>
<accession>A0A3N7JV80</accession>
<dbReference type="RefSeq" id="WP_124542389.1">
    <property type="nucleotide sequence ID" value="NZ_QUSW01000006.1"/>
</dbReference>
<dbReference type="Gene3D" id="3.90.15.10">
    <property type="entry name" value="Topoisomerase I, Chain A, domain 3"/>
    <property type="match status" value="1"/>
</dbReference>
<sequence length="337" mass="37844">MASSEAAQAPPGLVYVNDEAPGISRSRRGDAFVYRTPDGRLLRDKVQLDRIRRLAIPPAYTDVWICTRPNGHLQATGRDARGRKQYRYHPEWRMARDADKFARMLDFGRALPKLRRRVQRDLQRHVGEQPSRESVLAALVRLLDTTLVRIGNDEYARTNGSYGLTTLRNRHANVKGNSLRLRFRGKHGKVHDVSVDDPRVARIVRRCQAMPGQELFEYVDEAGQARCVGSADVNEYLREAAGDGFSAKDFRTWHATALALSLIKPDAADGERRSDKEVLAEVAQRLGNTVAVCRKAYVHPRVLEWTGFGAADAPAIKPRAGLAKAEAELLDFLQRLD</sequence>
<dbReference type="Pfam" id="PF21338">
    <property type="entry name" value="Top1B_N_bact"/>
    <property type="match status" value="1"/>
</dbReference>
<dbReference type="SUPFAM" id="SSF56349">
    <property type="entry name" value="DNA breaking-rejoining enzymes"/>
    <property type="match status" value="1"/>
</dbReference>
<dbReference type="InterPro" id="IPR011010">
    <property type="entry name" value="DNA_brk_join_enz"/>
</dbReference>
<dbReference type="SUPFAM" id="SSF55869">
    <property type="entry name" value="DNA topoisomerase I domain"/>
    <property type="match status" value="1"/>
</dbReference>
<evidence type="ECO:0000256" key="2">
    <source>
        <dbReference type="ARBA" id="ARBA00006645"/>
    </source>
</evidence>
<evidence type="ECO:0000313" key="10">
    <source>
        <dbReference type="Proteomes" id="UP000267464"/>
    </source>
</evidence>
<evidence type="ECO:0000256" key="1">
    <source>
        <dbReference type="ARBA" id="ARBA00000213"/>
    </source>
</evidence>
<dbReference type="OrthoDB" id="9778962at2"/>
<dbReference type="EC" id="5.6.2.1" evidence="3"/>
<reference evidence="9 10" key="1">
    <citation type="submission" date="2018-08" db="EMBL/GenBank/DDBJ databases">
        <authorList>
            <person name="Khan S.A."/>
            <person name="Jeon C.O."/>
            <person name="Chun B.H."/>
            <person name="Jeong S.E."/>
        </authorList>
    </citation>
    <scope>NUCLEOTIDE SEQUENCE [LARGE SCALE GENOMIC DNA]</scope>
    <source>
        <strain evidence="9 10">S-16</strain>
    </source>
</reference>
<evidence type="ECO:0000256" key="3">
    <source>
        <dbReference type="ARBA" id="ARBA00012891"/>
    </source>
</evidence>
<evidence type="ECO:0000313" key="9">
    <source>
        <dbReference type="EMBL" id="RQP22815.1"/>
    </source>
</evidence>
<evidence type="ECO:0000256" key="5">
    <source>
        <dbReference type="ARBA" id="ARBA00023125"/>
    </source>
</evidence>
<dbReference type="PRINTS" id="PR00416">
    <property type="entry name" value="EUTPISMRASEI"/>
</dbReference>
<comment type="similarity">
    <text evidence="2">Belongs to the type IB topoisomerase family.</text>
</comment>
<dbReference type="Gene3D" id="3.30.66.10">
    <property type="entry name" value="DNA topoisomerase I domain"/>
    <property type="match status" value="1"/>
</dbReference>
<dbReference type="GO" id="GO:0003677">
    <property type="term" value="F:DNA binding"/>
    <property type="evidence" value="ECO:0007669"/>
    <property type="project" value="UniProtKB-KW"/>
</dbReference>
<dbReference type="InterPro" id="IPR013500">
    <property type="entry name" value="TopoI_cat_euk"/>
</dbReference>
<dbReference type="GO" id="GO:0003917">
    <property type="term" value="F:DNA topoisomerase type I (single strand cut, ATP-independent) activity"/>
    <property type="evidence" value="ECO:0007669"/>
    <property type="project" value="UniProtKB-EC"/>
</dbReference>
<evidence type="ECO:0000256" key="6">
    <source>
        <dbReference type="ARBA" id="ARBA00023235"/>
    </source>
</evidence>
<dbReference type="InterPro" id="IPR049331">
    <property type="entry name" value="Top1B_N_bact"/>
</dbReference>
<dbReference type="EMBL" id="QUSW01000006">
    <property type="protein sequence ID" value="RQP22815.1"/>
    <property type="molecule type" value="Genomic_DNA"/>
</dbReference>
<dbReference type="InterPro" id="IPR035447">
    <property type="entry name" value="DNA_topo_I_N_sf"/>
</dbReference>
<dbReference type="InterPro" id="IPR001631">
    <property type="entry name" value="TopoI"/>
</dbReference>